<proteinExistence type="predicted"/>
<dbReference type="EMBL" id="CP094929">
    <property type="protein sequence ID" value="UOM51398.1"/>
    <property type="molecule type" value="Genomic_DNA"/>
</dbReference>
<protein>
    <submittedName>
        <fullName evidence="1">Uncharacterized protein</fullName>
    </submittedName>
</protein>
<organism evidence="1 2">
    <name type="scientific">Sphaerochaeta associata</name>
    <dbReference type="NCBI Taxonomy" id="1129264"/>
    <lineage>
        <taxon>Bacteria</taxon>
        <taxon>Pseudomonadati</taxon>
        <taxon>Spirochaetota</taxon>
        <taxon>Spirochaetia</taxon>
        <taxon>Spirochaetales</taxon>
        <taxon>Sphaerochaetaceae</taxon>
        <taxon>Sphaerochaeta</taxon>
    </lineage>
</organism>
<reference evidence="2" key="1">
    <citation type="journal article" date="2024" name="J Bioinform Genom">
        <title>Complete genome sequence of the type strain bacterium Sphaerochaeta associata GLS2t (VKM B-2742)t.</title>
        <authorList>
            <person name="Troshina O.Y."/>
            <person name="Tepeeva A.N."/>
            <person name="Arzamasceva V.O."/>
            <person name="Whitman W.B."/>
            <person name="Varghese N."/>
            <person name="Shapiro N."/>
            <person name="Woyke T."/>
            <person name="Kripides N.C."/>
            <person name="Vasilenko O.V."/>
        </authorList>
    </citation>
    <scope>NUCLEOTIDE SEQUENCE [LARGE SCALE GENOMIC DNA]</scope>
    <source>
        <strain evidence="2">GLS2T</strain>
    </source>
</reference>
<dbReference type="RefSeq" id="WP_244772767.1">
    <property type="nucleotide sequence ID" value="NZ_CP094929.1"/>
</dbReference>
<dbReference type="Proteomes" id="UP000829708">
    <property type="component" value="Chromosome"/>
</dbReference>
<gene>
    <name evidence="1" type="ORF">MUG09_01255</name>
</gene>
<name>A0ABY4DAV0_9SPIR</name>
<evidence type="ECO:0000313" key="1">
    <source>
        <dbReference type="EMBL" id="UOM51398.1"/>
    </source>
</evidence>
<keyword evidence="2" id="KW-1185">Reference proteome</keyword>
<sequence>MHVEPVAVQEVLHVVEVELGVAPAVVVLQCLRCIFLCIGEDDPEPAVAVDVGIDGLLVQADLPSPLGLMLLRYRIDQVSMRRYARRRNKAKAVFGFLRDQTTIESLVKE</sequence>
<accession>A0ABY4DAV0</accession>
<evidence type="ECO:0000313" key="2">
    <source>
        <dbReference type="Proteomes" id="UP000829708"/>
    </source>
</evidence>